<keyword evidence="3" id="KW-0325">Glycoprotein</keyword>
<gene>
    <name evidence="6" type="ORF">CDL12_16638</name>
</gene>
<dbReference type="SUPFAM" id="SSF51110">
    <property type="entry name" value="alpha-D-mannose-specific plant lectins"/>
    <property type="match status" value="1"/>
</dbReference>
<keyword evidence="2" id="KW-1015">Disulfide bond</keyword>
<dbReference type="EMBL" id="NKXS01003138">
    <property type="protein sequence ID" value="PIN10768.1"/>
    <property type="molecule type" value="Genomic_DNA"/>
</dbReference>
<evidence type="ECO:0000259" key="5">
    <source>
        <dbReference type="PROSITE" id="PS50927"/>
    </source>
</evidence>
<dbReference type="InterPro" id="IPR001480">
    <property type="entry name" value="Bulb-type_lectin_dom"/>
</dbReference>
<keyword evidence="1 4" id="KW-0732">Signal</keyword>
<protein>
    <recommendedName>
        <fullName evidence="5">Bulb-type lectin domain-containing protein</fullName>
    </recommendedName>
</protein>
<dbReference type="InterPro" id="IPR000858">
    <property type="entry name" value="S_locus_glycoprot_dom"/>
</dbReference>
<accession>A0A2G9GZS5</accession>
<sequence length="363" mass="40517">MAESLTKLAFLCCFCLFTLPFSHASDSILPNQSLPDGKFIVSSNGAFEMGFFSPDNSKNRFFGIWYKIISTGTVVWVANRDSPLNDTSGALTLTQDGNLIVLNTTNGHVFWSSRGNYTSNTQNPVAQLLESGNLVIRDANDENPGNYLWQSFDHPSDTALPGMKMGKNLVTGLDRVLRSWKNGDDPSMGNYSYLLDSHGFPQLFLMGSGSVERFRVGPWNGETFSGTPTLKKNQIYTLEFVSNREEIYYTVHTINSSVFVRLVLNHSGHLERSSWNHRTQAWTNIFTRPNGNCDNYRNCYGYGICDIKSSPVCSCLDKFKPQNEEDWAGGDSSSGCVRRTPLNCTNDGFIKYSGVKLPDTRNS</sequence>
<evidence type="ECO:0000256" key="4">
    <source>
        <dbReference type="SAM" id="SignalP"/>
    </source>
</evidence>
<comment type="caution">
    <text evidence="6">The sequence shown here is derived from an EMBL/GenBank/DDBJ whole genome shotgun (WGS) entry which is preliminary data.</text>
</comment>
<dbReference type="PANTHER" id="PTHR32444">
    <property type="entry name" value="BULB-TYPE LECTIN DOMAIN-CONTAINING PROTEIN"/>
    <property type="match status" value="1"/>
</dbReference>
<dbReference type="FunFam" id="2.90.10.10:FF:000004">
    <property type="entry name" value="G-type lectin S-receptor-like serine/threonine-protein kinase"/>
    <property type="match status" value="1"/>
</dbReference>
<dbReference type="Proteomes" id="UP000231279">
    <property type="component" value="Unassembled WGS sequence"/>
</dbReference>
<evidence type="ECO:0000256" key="1">
    <source>
        <dbReference type="ARBA" id="ARBA00022729"/>
    </source>
</evidence>
<dbReference type="CDD" id="cd00028">
    <property type="entry name" value="B_lectin"/>
    <property type="match status" value="1"/>
</dbReference>
<evidence type="ECO:0000313" key="6">
    <source>
        <dbReference type="EMBL" id="PIN10768.1"/>
    </source>
</evidence>
<feature type="domain" description="Bulb-type lectin" evidence="5">
    <location>
        <begin position="25"/>
        <end position="149"/>
    </location>
</feature>
<dbReference type="GO" id="GO:0048544">
    <property type="term" value="P:recognition of pollen"/>
    <property type="evidence" value="ECO:0007669"/>
    <property type="project" value="InterPro"/>
</dbReference>
<dbReference type="OrthoDB" id="785331at2759"/>
<organism evidence="6 7">
    <name type="scientific">Handroanthus impetiginosus</name>
    <dbReference type="NCBI Taxonomy" id="429701"/>
    <lineage>
        <taxon>Eukaryota</taxon>
        <taxon>Viridiplantae</taxon>
        <taxon>Streptophyta</taxon>
        <taxon>Embryophyta</taxon>
        <taxon>Tracheophyta</taxon>
        <taxon>Spermatophyta</taxon>
        <taxon>Magnoliopsida</taxon>
        <taxon>eudicotyledons</taxon>
        <taxon>Gunneridae</taxon>
        <taxon>Pentapetalae</taxon>
        <taxon>asterids</taxon>
        <taxon>lamiids</taxon>
        <taxon>Lamiales</taxon>
        <taxon>Bignoniaceae</taxon>
        <taxon>Crescentiina</taxon>
        <taxon>Tabebuia alliance</taxon>
        <taxon>Handroanthus</taxon>
    </lineage>
</organism>
<evidence type="ECO:0000256" key="3">
    <source>
        <dbReference type="ARBA" id="ARBA00023180"/>
    </source>
</evidence>
<feature type="signal peptide" evidence="4">
    <location>
        <begin position="1"/>
        <end position="24"/>
    </location>
</feature>
<dbReference type="STRING" id="429701.A0A2G9GZS5"/>
<evidence type="ECO:0000313" key="7">
    <source>
        <dbReference type="Proteomes" id="UP000231279"/>
    </source>
</evidence>
<dbReference type="Pfam" id="PF01453">
    <property type="entry name" value="B_lectin"/>
    <property type="match status" value="1"/>
</dbReference>
<dbReference type="AlphaFoldDB" id="A0A2G9GZS5"/>
<evidence type="ECO:0000256" key="2">
    <source>
        <dbReference type="ARBA" id="ARBA00023157"/>
    </source>
</evidence>
<dbReference type="Pfam" id="PF00954">
    <property type="entry name" value="S_locus_glycop"/>
    <property type="match status" value="1"/>
</dbReference>
<dbReference type="PROSITE" id="PS50927">
    <property type="entry name" value="BULB_LECTIN"/>
    <property type="match status" value="1"/>
</dbReference>
<reference evidence="7" key="1">
    <citation type="journal article" date="2018" name="Gigascience">
        <title>Genome assembly of the Pink Ipe (Handroanthus impetiginosus, Bignoniaceae), a highly valued, ecologically keystone Neotropical timber forest tree.</title>
        <authorList>
            <person name="Silva-Junior O.B."/>
            <person name="Grattapaglia D."/>
            <person name="Novaes E."/>
            <person name="Collevatti R.G."/>
        </authorList>
    </citation>
    <scope>NUCLEOTIDE SEQUENCE [LARGE SCALE GENOMIC DNA]</scope>
    <source>
        <strain evidence="7">cv. UFG-1</strain>
    </source>
</reference>
<name>A0A2G9GZS5_9LAMI</name>
<dbReference type="SMART" id="SM00108">
    <property type="entry name" value="B_lectin"/>
    <property type="match status" value="1"/>
</dbReference>
<proteinExistence type="predicted"/>
<dbReference type="Gene3D" id="2.90.10.10">
    <property type="entry name" value="Bulb-type lectin domain"/>
    <property type="match status" value="1"/>
</dbReference>
<dbReference type="InterPro" id="IPR036426">
    <property type="entry name" value="Bulb-type_lectin_dom_sf"/>
</dbReference>
<feature type="chain" id="PRO_5013956984" description="Bulb-type lectin domain-containing protein" evidence="4">
    <location>
        <begin position="25"/>
        <end position="363"/>
    </location>
</feature>
<dbReference type="PANTHER" id="PTHR32444:SF247">
    <property type="entry name" value="OS01G0958200 PROTEIN"/>
    <property type="match status" value="1"/>
</dbReference>
<keyword evidence="7" id="KW-1185">Reference proteome</keyword>